<proteinExistence type="predicted"/>
<dbReference type="Proteomes" id="UP000007797">
    <property type="component" value="Unassembled WGS sequence"/>
</dbReference>
<dbReference type="InterPro" id="IPR036770">
    <property type="entry name" value="Ankyrin_rpt-contain_sf"/>
</dbReference>
<protein>
    <recommendedName>
        <fullName evidence="3">Ankyrin repeat-containing protein</fullName>
    </recommendedName>
</protein>
<dbReference type="OrthoDB" id="194358at2759"/>
<dbReference type="AlphaFoldDB" id="F4Q3T6"/>
<dbReference type="GeneID" id="14869161"/>
<dbReference type="RefSeq" id="XP_004355376.1">
    <property type="nucleotide sequence ID" value="XM_004355324.1"/>
</dbReference>
<reference evidence="2" key="1">
    <citation type="journal article" date="2011" name="Genome Res.">
        <title>Phylogeny-wide analysis of social amoeba genomes highlights ancient origins for complex intercellular communication.</title>
        <authorList>
            <person name="Heidel A.J."/>
            <person name="Lawal H.M."/>
            <person name="Felder M."/>
            <person name="Schilde C."/>
            <person name="Helps N.R."/>
            <person name="Tunggal B."/>
            <person name="Rivero F."/>
            <person name="John U."/>
            <person name="Schleicher M."/>
            <person name="Eichinger L."/>
            <person name="Platzer M."/>
            <person name="Noegel A.A."/>
            <person name="Schaap P."/>
            <person name="Gloeckner G."/>
        </authorList>
    </citation>
    <scope>NUCLEOTIDE SEQUENCE [LARGE SCALE GENOMIC DNA]</scope>
    <source>
        <strain evidence="2">SH3</strain>
    </source>
</reference>
<sequence>MLHNRYTPDLNTSAKAAIDNATRIGHYEIVEFLLANQYHGHDAVTVEIAASVCGSGKVEAVKFLDQFRQQYLNKMDPSYYPLFTTHEFICAISKGQSLDVVKYLHANRTEKLKDGYQLMNNACKDDSLLEILKAAELGQLETIKFLLVHYPELKVDIAFDFATRFLKNDVVKFLYLNTTDNATIALTMAITHNNLEIAKYLLENHTDKVQLQSAQWEKLNLIQSQEWDHVKILFQSLYNKQ</sequence>
<dbReference type="PANTHER" id="PTHR46586">
    <property type="entry name" value="ANKYRIN REPEAT-CONTAINING PROTEIN"/>
    <property type="match status" value="1"/>
</dbReference>
<gene>
    <name evidence="1" type="ORF">DFA_07883</name>
</gene>
<dbReference type="Gene3D" id="1.25.40.20">
    <property type="entry name" value="Ankyrin repeat-containing domain"/>
    <property type="match status" value="1"/>
</dbReference>
<dbReference type="InterPro" id="IPR052050">
    <property type="entry name" value="SecEffector_AnkRepeat"/>
</dbReference>
<dbReference type="EMBL" id="GL883021">
    <property type="protein sequence ID" value="EGG16902.1"/>
    <property type="molecule type" value="Genomic_DNA"/>
</dbReference>
<keyword evidence="2" id="KW-1185">Reference proteome</keyword>
<dbReference type="PANTHER" id="PTHR46586:SF3">
    <property type="entry name" value="ANKYRIN REPEAT-CONTAINING PROTEIN"/>
    <property type="match status" value="1"/>
</dbReference>
<dbReference type="SUPFAM" id="SSF48403">
    <property type="entry name" value="Ankyrin repeat"/>
    <property type="match status" value="1"/>
</dbReference>
<organism evidence="1 2">
    <name type="scientific">Cavenderia fasciculata</name>
    <name type="common">Slime mold</name>
    <name type="synonym">Dictyostelium fasciculatum</name>
    <dbReference type="NCBI Taxonomy" id="261658"/>
    <lineage>
        <taxon>Eukaryota</taxon>
        <taxon>Amoebozoa</taxon>
        <taxon>Evosea</taxon>
        <taxon>Eumycetozoa</taxon>
        <taxon>Dictyostelia</taxon>
        <taxon>Acytosteliales</taxon>
        <taxon>Cavenderiaceae</taxon>
        <taxon>Cavenderia</taxon>
    </lineage>
</organism>
<evidence type="ECO:0008006" key="3">
    <source>
        <dbReference type="Google" id="ProtNLM"/>
    </source>
</evidence>
<dbReference type="KEGG" id="dfa:DFA_07883"/>
<evidence type="ECO:0000313" key="2">
    <source>
        <dbReference type="Proteomes" id="UP000007797"/>
    </source>
</evidence>
<name>F4Q3T6_CACFS</name>
<evidence type="ECO:0000313" key="1">
    <source>
        <dbReference type="EMBL" id="EGG16902.1"/>
    </source>
</evidence>
<accession>F4Q3T6</accession>